<evidence type="ECO:0000313" key="1">
    <source>
        <dbReference type="EMBL" id="AXV45422.1"/>
    </source>
</evidence>
<accession>A0A385FUR6</accession>
<reference evidence="1" key="1">
    <citation type="submission" date="2018-07" db="EMBL/GenBank/DDBJ databases">
        <title>Functional screening for triclosan resistance in a wastewater metagenome and isolates of Escherichia coli and Enterococcus spp. from a large Canadian healthcare region.</title>
        <authorList>
            <person name="Cameron A."/>
            <person name="Barbieri R."/>
            <person name="Read R.R."/>
            <person name="Church D.L."/>
            <person name="Adator E.H."/>
            <person name="McAllister T.A."/>
        </authorList>
    </citation>
    <scope>NUCLEOTIDE SEQUENCE</scope>
</reference>
<proteinExistence type="predicted"/>
<dbReference type="AlphaFoldDB" id="A0A385FUR6"/>
<dbReference type="EMBL" id="MH687381">
    <property type="protein sequence ID" value="AXV45422.1"/>
    <property type="molecule type" value="Genomic_DNA"/>
</dbReference>
<organism evidence="1">
    <name type="scientific">uncultured organism</name>
    <dbReference type="NCBI Taxonomy" id="155900"/>
    <lineage>
        <taxon>unclassified sequences</taxon>
        <taxon>environmental samples</taxon>
    </lineage>
</organism>
<sequence>MLVFSDALRTSRAQLLAAAIDEGSAGAATLKIYTGPRPAPGAAITSQVLLVTLQFPHPCAQSVTGGVLTLKPLAEQMATASGIHAWGRIANRDGDFVADLEVGPPGLGADIEIPATELFTGAMVRINSATITEP</sequence>
<gene>
    <name evidence="1" type="ORF">TRI22_00018</name>
</gene>
<protein>
    <submittedName>
        <fullName evidence="1">Uncharacterized protein</fullName>
    </submittedName>
</protein>
<name>A0A385FUR6_9ZZZZ</name>